<keyword evidence="4" id="KW-1185">Reference proteome</keyword>
<sequence>MKKLMLFATLAILAAYVSGAALEIEKETEPLGFIESFEEIDGSLAVTPYDFLSRIDTRTNRILFSGSFRRSAVANVVQSHVLTVSFGARGRISSIQTTVDQSATARITAGGVGSNYVTIRMQSQRGRGFNISVNIQGR</sequence>
<dbReference type="Proteomes" id="UP000494106">
    <property type="component" value="Unassembled WGS sequence"/>
</dbReference>
<organism evidence="2 5">
    <name type="scientific">Arctia plantaginis</name>
    <name type="common">Wood tiger moth</name>
    <name type="synonym">Phalaena plantaginis</name>
    <dbReference type="NCBI Taxonomy" id="874455"/>
    <lineage>
        <taxon>Eukaryota</taxon>
        <taxon>Metazoa</taxon>
        <taxon>Ecdysozoa</taxon>
        <taxon>Arthropoda</taxon>
        <taxon>Hexapoda</taxon>
        <taxon>Insecta</taxon>
        <taxon>Pterygota</taxon>
        <taxon>Neoptera</taxon>
        <taxon>Endopterygota</taxon>
        <taxon>Lepidoptera</taxon>
        <taxon>Glossata</taxon>
        <taxon>Ditrysia</taxon>
        <taxon>Noctuoidea</taxon>
        <taxon>Erebidae</taxon>
        <taxon>Arctiinae</taxon>
        <taxon>Arctia</taxon>
    </lineage>
</organism>
<reference evidence="4 5" key="1">
    <citation type="submission" date="2020-04" db="EMBL/GenBank/DDBJ databases">
        <authorList>
            <person name="Wallbank WR R."/>
            <person name="Pardo Diaz C."/>
            <person name="Kozak K."/>
            <person name="Martin S."/>
            <person name="Jiggins C."/>
            <person name="Moest M."/>
            <person name="Warren A I."/>
            <person name="Byers J.R.P. K."/>
            <person name="Montejo-Kovacevich G."/>
            <person name="Yen C E."/>
        </authorList>
    </citation>
    <scope>NUCLEOTIDE SEQUENCE [LARGE SCALE GENOMIC DNA]</scope>
</reference>
<feature type="signal peptide" evidence="1">
    <location>
        <begin position="1"/>
        <end position="19"/>
    </location>
</feature>
<evidence type="ECO:0000313" key="4">
    <source>
        <dbReference type="Proteomes" id="UP000494106"/>
    </source>
</evidence>
<dbReference type="Pfam" id="PF15868">
    <property type="entry name" value="MBF2"/>
    <property type="match status" value="1"/>
</dbReference>
<dbReference type="InterPro" id="IPR031734">
    <property type="entry name" value="MBF2"/>
</dbReference>
<protein>
    <submittedName>
        <fullName evidence="2">Uncharacterized protein</fullName>
    </submittedName>
</protein>
<keyword evidence="1" id="KW-0732">Signal</keyword>
<evidence type="ECO:0000256" key="1">
    <source>
        <dbReference type="SAM" id="SignalP"/>
    </source>
</evidence>
<accession>A0A8S0ZA19</accession>
<evidence type="ECO:0000313" key="2">
    <source>
        <dbReference type="EMBL" id="CAB3229646.1"/>
    </source>
</evidence>
<comment type="caution">
    <text evidence="2">The sequence shown here is derived from an EMBL/GenBank/DDBJ whole genome shotgun (WGS) entry which is preliminary data.</text>
</comment>
<gene>
    <name evidence="3" type="ORF">APLA_LOCUS12173</name>
    <name evidence="2" type="ORF">APLA_LOCUS4227</name>
</gene>
<evidence type="ECO:0000313" key="3">
    <source>
        <dbReference type="EMBL" id="CAB3249669.1"/>
    </source>
</evidence>
<name>A0A8S0ZA19_ARCPL</name>
<dbReference type="OrthoDB" id="6818903at2759"/>
<proteinExistence type="predicted"/>
<dbReference type="EMBL" id="CADEBC010000540">
    <property type="protein sequence ID" value="CAB3249669.1"/>
    <property type="molecule type" value="Genomic_DNA"/>
</dbReference>
<dbReference type="AlphaFoldDB" id="A0A8S0ZA19"/>
<evidence type="ECO:0000313" key="5">
    <source>
        <dbReference type="Proteomes" id="UP000494256"/>
    </source>
</evidence>
<dbReference type="Proteomes" id="UP000494256">
    <property type="component" value="Unassembled WGS sequence"/>
</dbReference>
<dbReference type="EMBL" id="CADEBD010000286">
    <property type="protein sequence ID" value="CAB3229646.1"/>
    <property type="molecule type" value="Genomic_DNA"/>
</dbReference>
<feature type="chain" id="PRO_5036434235" evidence="1">
    <location>
        <begin position="20"/>
        <end position="138"/>
    </location>
</feature>